<feature type="binding site" evidence="10">
    <location>
        <position position="186"/>
    </location>
    <ligand>
        <name>thiamine diphosphate</name>
        <dbReference type="ChEBI" id="CHEBI:58937"/>
    </ligand>
</feature>
<dbReference type="HAMAP" id="MF_00315">
    <property type="entry name" value="DXP_synth"/>
    <property type="match status" value="1"/>
</dbReference>
<feature type="domain" description="Transketolase-like pyrimidine-binding" evidence="11">
    <location>
        <begin position="284"/>
        <end position="449"/>
    </location>
</feature>
<dbReference type="CDD" id="cd02007">
    <property type="entry name" value="TPP_DXS"/>
    <property type="match status" value="1"/>
</dbReference>
<dbReference type="PROSITE" id="PS00802">
    <property type="entry name" value="TRANSKETOLASE_2"/>
    <property type="match status" value="1"/>
</dbReference>
<feature type="binding site" evidence="10">
    <location>
        <position position="259"/>
    </location>
    <ligand>
        <name>thiamine diphosphate</name>
        <dbReference type="ChEBI" id="CHEBI:58937"/>
    </ligand>
</feature>
<dbReference type="Gene3D" id="3.40.50.970">
    <property type="match status" value="2"/>
</dbReference>
<dbReference type="SUPFAM" id="SSF52922">
    <property type="entry name" value="TK C-terminal domain-like"/>
    <property type="match status" value="1"/>
</dbReference>
<protein>
    <recommendedName>
        <fullName evidence="10">1-deoxy-D-xylulose-5-phosphate synthase</fullName>
        <ecNumber evidence="10">2.2.1.7</ecNumber>
    </recommendedName>
    <alternativeName>
        <fullName evidence="10">1-deoxyxylulose-5-phosphate synthase</fullName>
        <shortName evidence="10">DXP synthase</shortName>
        <shortName evidence="10">DXPS</shortName>
    </alternativeName>
</protein>
<dbReference type="FunFam" id="3.40.50.970:FF:000010">
    <property type="entry name" value="1-deoxy-D-xylulose-5-phosphate synthase"/>
    <property type="match status" value="1"/>
</dbReference>
<dbReference type="InterPro" id="IPR033248">
    <property type="entry name" value="Transketolase_C"/>
</dbReference>
<dbReference type="GO" id="GO:0019288">
    <property type="term" value="P:isopentenyl diphosphate biosynthetic process, methylerythritol 4-phosphate pathway"/>
    <property type="evidence" value="ECO:0007669"/>
    <property type="project" value="TreeGrafter"/>
</dbReference>
<keyword evidence="7 10" id="KW-0784">Thiamine biosynthesis</keyword>
<dbReference type="InterPro" id="IPR005477">
    <property type="entry name" value="Dxylulose-5-P_synthase"/>
</dbReference>
<evidence type="ECO:0000256" key="1">
    <source>
        <dbReference type="ARBA" id="ARBA00004980"/>
    </source>
</evidence>
<dbReference type="PANTHER" id="PTHR43322">
    <property type="entry name" value="1-D-DEOXYXYLULOSE 5-PHOSPHATE SYNTHASE-RELATED"/>
    <property type="match status" value="1"/>
</dbReference>
<dbReference type="AlphaFoldDB" id="A0A4R0JS61"/>
<dbReference type="GO" id="GO:0009228">
    <property type="term" value="P:thiamine biosynthetic process"/>
    <property type="evidence" value="ECO:0007669"/>
    <property type="project" value="UniProtKB-UniRule"/>
</dbReference>
<dbReference type="CDD" id="cd07033">
    <property type="entry name" value="TPP_PYR_DXS_TK_like"/>
    <property type="match status" value="1"/>
</dbReference>
<evidence type="ECO:0000256" key="2">
    <source>
        <dbReference type="ARBA" id="ARBA00011081"/>
    </source>
</evidence>
<proteinExistence type="inferred from homology"/>
<dbReference type="EMBL" id="SJKD01000004">
    <property type="protein sequence ID" value="TCC48924.1"/>
    <property type="molecule type" value="Genomic_DNA"/>
</dbReference>
<comment type="cofactor">
    <cofactor evidence="10">
        <name>Mg(2+)</name>
        <dbReference type="ChEBI" id="CHEBI:18420"/>
    </cofactor>
    <text evidence="10">Binds 1 Mg(2+) ion per subunit.</text>
</comment>
<evidence type="ECO:0000256" key="10">
    <source>
        <dbReference type="HAMAP-Rule" id="MF_00315"/>
    </source>
</evidence>
<comment type="caution">
    <text evidence="12">The sequence shown here is derived from an EMBL/GenBank/DDBJ whole genome shotgun (WGS) entry which is preliminary data.</text>
</comment>
<dbReference type="Proteomes" id="UP000293342">
    <property type="component" value="Unassembled WGS sequence"/>
</dbReference>
<reference evidence="12 13" key="1">
    <citation type="submission" date="2019-02" db="EMBL/GenBank/DDBJ databases">
        <title>Kribbella capetownensis sp. nov. and Kribbella speibonae sp. nov., isolated from soil.</title>
        <authorList>
            <person name="Curtis S.M."/>
            <person name="Norton I."/>
            <person name="Everest G.J."/>
            <person name="Meyers P.R."/>
        </authorList>
    </citation>
    <scope>NUCLEOTIDE SEQUENCE [LARGE SCALE GENOMIC DNA]</scope>
    <source>
        <strain evidence="12 13">YM53</strain>
    </source>
</reference>
<keyword evidence="5 10" id="KW-0479">Metal-binding</keyword>
<dbReference type="PANTHER" id="PTHR43322:SF5">
    <property type="entry name" value="1-DEOXY-D-XYLULOSE-5-PHOSPHATE SYNTHASE, CHLOROPLASTIC"/>
    <property type="match status" value="1"/>
</dbReference>
<comment type="similarity">
    <text evidence="2 10">Belongs to the transketolase family. DXPS subfamily.</text>
</comment>
<evidence type="ECO:0000313" key="12">
    <source>
        <dbReference type="EMBL" id="TCC48924.1"/>
    </source>
</evidence>
<keyword evidence="6 10" id="KW-0460">Magnesium</keyword>
<dbReference type="Pfam" id="PF13292">
    <property type="entry name" value="DXP_synthase_N"/>
    <property type="match status" value="1"/>
</dbReference>
<feature type="binding site" evidence="10">
    <location>
        <begin position="157"/>
        <end position="158"/>
    </location>
    <ligand>
        <name>thiamine diphosphate</name>
        <dbReference type="ChEBI" id="CHEBI:58937"/>
    </ligand>
</feature>
<dbReference type="InterPro" id="IPR009014">
    <property type="entry name" value="Transketo_C/PFOR_II"/>
</dbReference>
<feature type="binding site" evidence="10">
    <location>
        <begin position="124"/>
        <end position="126"/>
    </location>
    <ligand>
        <name>thiamine diphosphate</name>
        <dbReference type="ChEBI" id="CHEBI:58937"/>
    </ligand>
</feature>
<evidence type="ECO:0000256" key="8">
    <source>
        <dbReference type="ARBA" id="ARBA00023052"/>
    </source>
</evidence>
<dbReference type="NCBIfam" id="NF003933">
    <property type="entry name" value="PRK05444.2-2"/>
    <property type="match status" value="1"/>
</dbReference>
<dbReference type="SMART" id="SM00861">
    <property type="entry name" value="Transket_pyr"/>
    <property type="match status" value="1"/>
</dbReference>
<dbReference type="InterPro" id="IPR029061">
    <property type="entry name" value="THDP-binding"/>
</dbReference>
<sequence length="589" mass="62500">MSTVLGADAAAQFLPGLRGPEDLRGLPADVLPTLAEEIRGELIQQVCRTGGHLGPNLGVVELTIAVHRVFQSPADAIVWDTGHQAYVHKMLTGRWDSFGTLRQAGGLSGYPNRLESPHDLVENSHASTALGHADGIAKAFELAGTRDRRVVAIVGDGALTGGMCWEALNNLAAAPSRPVVVVLNDNGRSYEPTAGYLPRHLRQLRDNVARGNLFEDLGFAYVGPVDGHDLAATEDALRAAAVLRRPVVVHCVTTKGKGYRAAEEDEADRMHTVSPAASSAASGPSWTSVFGDVMVEIGRQRPDVVAITAAMLRPTGLHAFAVEFPDRIFDVGIAEQHAVVSAAGLAGAGMHPVVAIYSTFLNRAFDQVLMDTALHHAPVTFVLDRAGITGPDGPSHHGMWDVGLFGLVPGARVAAPRDPDQLRVLLRECVACDDGPTVLRFPRGDSGRTLASVGRWGSASVLRAEPDAQILLLPVGPLAEAAVDAADKLRRHGVPVVVADPRWLQPLDPALVQAAGRFRTVFTIEDNAPSGSFGDALARELRETGATTRLHSLTLPADFVPVSSRKDLLHTYSLDAEGLARTVLTTARG</sequence>
<dbReference type="GO" id="GO:0005829">
    <property type="term" value="C:cytosol"/>
    <property type="evidence" value="ECO:0007669"/>
    <property type="project" value="TreeGrafter"/>
</dbReference>
<evidence type="ECO:0000256" key="6">
    <source>
        <dbReference type="ARBA" id="ARBA00022842"/>
    </source>
</evidence>
<dbReference type="InterPro" id="IPR049557">
    <property type="entry name" value="Transketolase_CS"/>
</dbReference>
<comment type="function">
    <text evidence="10">Catalyzes the acyloin condensation reaction between C atoms 2 and 3 of pyruvate and glyceraldehyde 3-phosphate to yield 1-deoxy-D-xylulose-5-phosphate (DXP).</text>
</comment>
<dbReference type="Pfam" id="PF02780">
    <property type="entry name" value="Transketolase_C"/>
    <property type="match status" value="1"/>
</dbReference>
<gene>
    <name evidence="10" type="primary">dxs</name>
    <name evidence="12" type="ORF">E0H75_20380</name>
</gene>
<evidence type="ECO:0000313" key="13">
    <source>
        <dbReference type="Proteomes" id="UP000293342"/>
    </source>
</evidence>
<dbReference type="UniPathway" id="UPA00064">
    <property type="reaction ID" value="UER00091"/>
</dbReference>
<organism evidence="12 13">
    <name type="scientific">Kribbella capetownensis</name>
    <dbReference type="NCBI Taxonomy" id="1572659"/>
    <lineage>
        <taxon>Bacteria</taxon>
        <taxon>Bacillati</taxon>
        <taxon>Actinomycetota</taxon>
        <taxon>Actinomycetes</taxon>
        <taxon>Propionibacteriales</taxon>
        <taxon>Kribbellaceae</taxon>
        <taxon>Kribbella</taxon>
    </lineage>
</organism>
<keyword evidence="4 10" id="KW-0808">Transferase</keyword>
<keyword evidence="9 10" id="KW-0414">Isoprene biosynthesis</keyword>
<dbReference type="OrthoDB" id="9803371at2"/>
<comment type="pathway">
    <text evidence="1 10">Metabolic intermediate biosynthesis; 1-deoxy-D-xylulose 5-phosphate biosynthesis; 1-deoxy-D-xylulose 5-phosphate from D-glyceraldehyde 3-phosphate and pyruvate: step 1/1.</text>
</comment>
<dbReference type="PROSITE" id="PS00801">
    <property type="entry name" value="TRANSKETOLASE_1"/>
    <property type="match status" value="1"/>
</dbReference>
<dbReference type="FunFam" id="3.40.50.970:FF:000005">
    <property type="entry name" value="1-deoxy-D-xylulose-5-phosphate synthase"/>
    <property type="match status" value="1"/>
</dbReference>
<feature type="binding site" evidence="10">
    <location>
        <position position="186"/>
    </location>
    <ligand>
        <name>Mg(2+)</name>
        <dbReference type="ChEBI" id="CHEBI:18420"/>
    </ligand>
</feature>
<keyword evidence="8 10" id="KW-0786">Thiamine pyrophosphate</keyword>
<feature type="binding site" evidence="10">
    <location>
        <position position="83"/>
    </location>
    <ligand>
        <name>thiamine diphosphate</name>
        <dbReference type="ChEBI" id="CHEBI:58937"/>
    </ligand>
</feature>
<evidence type="ECO:0000256" key="4">
    <source>
        <dbReference type="ARBA" id="ARBA00022679"/>
    </source>
</evidence>
<evidence type="ECO:0000256" key="5">
    <source>
        <dbReference type="ARBA" id="ARBA00022723"/>
    </source>
</evidence>
<accession>A0A4R0JS61</accession>
<name>A0A4R0JS61_9ACTN</name>
<dbReference type="SUPFAM" id="SSF52518">
    <property type="entry name" value="Thiamin diphosphate-binding fold (THDP-binding)"/>
    <property type="match status" value="2"/>
</dbReference>
<dbReference type="EC" id="2.2.1.7" evidence="10"/>
<dbReference type="Gene3D" id="3.40.50.920">
    <property type="match status" value="1"/>
</dbReference>
<evidence type="ECO:0000256" key="7">
    <source>
        <dbReference type="ARBA" id="ARBA00022977"/>
    </source>
</evidence>
<dbReference type="GO" id="GO:0008661">
    <property type="term" value="F:1-deoxy-D-xylulose-5-phosphate synthase activity"/>
    <property type="evidence" value="ECO:0007669"/>
    <property type="project" value="UniProtKB-UniRule"/>
</dbReference>
<comment type="subunit">
    <text evidence="3 10">Homodimer.</text>
</comment>
<keyword evidence="13" id="KW-1185">Reference proteome</keyword>
<evidence type="ECO:0000256" key="3">
    <source>
        <dbReference type="ARBA" id="ARBA00011738"/>
    </source>
</evidence>
<evidence type="ECO:0000256" key="9">
    <source>
        <dbReference type="ARBA" id="ARBA00023229"/>
    </source>
</evidence>
<dbReference type="GO" id="GO:0016114">
    <property type="term" value="P:terpenoid biosynthetic process"/>
    <property type="evidence" value="ECO:0007669"/>
    <property type="project" value="UniProtKB-UniRule"/>
</dbReference>
<comment type="cofactor">
    <cofactor evidence="10">
        <name>thiamine diphosphate</name>
        <dbReference type="ChEBI" id="CHEBI:58937"/>
    </cofactor>
    <text evidence="10">Binds 1 thiamine pyrophosphate per subunit.</text>
</comment>
<dbReference type="Pfam" id="PF02779">
    <property type="entry name" value="Transket_pyr"/>
    <property type="match status" value="1"/>
</dbReference>
<dbReference type="InterPro" id="IPR020826">
    <property type="entry name" value="Transketolase_BS"/>
</dbReference>
<feature type="binding site" evidence="10">
    <location>
        <position position="156"/>
    </location>
    <ligand>
        <name>Mg(2+)</name>
        <dbReference type="ChEBI" id="CHEBI:18420"/>
    </ligand>
</feature>
<dbReference type="GO" id="GO:0030976">
    <property type="term" value="F:thiamine pyrophosphate binding"/>
    <property type="evidence" value="ECO:0007669"/>
    <property type="project" value="UniProtKB-UniRule"/>
</dbReference>
<dbReference type="RefSeq" id="WP_131515159.1">
    <property type="nucleotide sequence ID" value="NZ_SJKD01000004.1"/>
</dbReference>
<dbReference type="GO" id="GO:0000287">
    <property type="term" value="F:magnesium ion binding"/>
    <property type="evidence" value="ECO:0007669"/>
    <property type="project" value="UniProtKB-UniRule"/>
</dbReference>
<dbReference type="InterPro" id="IPR005475">
    <property type="entry name" value="Transketolase-like_Pyr-bd"/>
</dbReference>
<evidence type="ECO:0000259" key="11">
    <source>
        <dbReference type="SMART" id="SM00861"/>
    </source>
</evidence>
<comment type="catalytic activity">
    <reaction evidence="10">
        <text>D-glyceraldehyde 3-phosphate + pyruvate + H(+) = 1-deoxy-D-xylulose 5-phosphate + CO2</text>
        <dbReference type="Rhea" id="RHEA:12605"/>
        <dbReference type="ChEBI" id="CHEBI:15361"/>
        <dbReference type="ChEBI" id="CHEBI:15378"/>
        <dbReference type="ChEBI" id="CHEBI:16526"/>
        <dbReference type="ChEBI" id="CHEBI:57792"/>
        <dbReference type="ChEBI" id="CHEBI:59776"/>
        <dbReference type="EC" id="2.2.1.7"/>
    </reaction>
</comment>
<feature type="binding site" evidence="10">
    <location>
        <position position="335"/>
    </location>
    <ligand>
        <name>thiamine diphosphate</name>
        <dbReference type="ChEBI" id="CHEBI:58937"/>
    </ligand>
</feature>